<dbReference type="InterPro" id="IPR001254">
    <property type="entry name" value="Trypsin_dom"/>
</dbReference>
<dbReference type="PANTHER" id="PTHR24276">
    <property type="entry name" value="POLYSERASE-RELATED"/>
    <property type="match status" value="1"/>
</dbReference>
<keyword evidence="3" id="KW-0378">Hydrolase</keyword>
<evidence type="ECO:0000259" key="5">
    <source>
        <dbReference type="PROSITE" id="PS50240"/>
    </source>
</evidence>
<dbReference type="InterPro" id="IPR006141">
    <property type="entry name" value="Intein_N"/>
</dbReference>
<dbReference type="Pfam" id="PF00089">
    <property type="entry name" value="Trypsin"/>
    <property type="match status" value="1"/>
</dbReference>
<accession>A0AAV8UI94</accession>
<dbReference type="InterPro" id="IPR033116">
    <property type="entry name" value="TRYPSIN_SER"/>
</dbReference>
<dbReference type="PROSITE" id="PS00135">
    <property type="entry name" value="TRYPSIN_SER"/>
    <property type="match status" value="1"/>
</dbReference>
<evidence type="ECO:0000256" key="4">
    <source>
        <dbReference type="SAM" id="SignalP"/>
    </source>
</evidence>
<evidence type="ECO:0000256" key="2">
    <source>
        <dbReference type="ARBA" id="ARBA00023157"/>
    </source>
</evidence>
<protein>
    <recommendedName>
        <fullName evidence="5">Peptidase S1 domain-containing protein</fullName>
    </recommendedName>
</protein>
<dbReference type="SUPFAM" id="SSF50494">
    <property type="entry name" value="Trypsin-like serine proteases"/>
    <property type="match status" value="1"/>
</dbReference>
<name>A0AAV8UI94_9RHOD</name>
<dbReference type="PRINTS" id="PR00722">
    <property type="entry name" value="CHYMOTRYPSIN"/>
</dbReference>
<comment type="similarity">
    <text evidence="1">Belongs to the peptidase S1 family.</text>
</comment>
<dbReference type="EMBL" id="JAMWBK010000009">
    <property type="protein sequence ID" value="KAJ8902211.1"/>
    <property type="molecule type" value="Genomic_DNA"/>
</dbReference>
<keyword evidence="2" id="KW-1015">Disulfide bond</keyword>
<keyword evidence="4" id="KW-0732">Signal</keyword>
<dbReference type="PROSITE" id="PS00134">
    <property type="entry name" value="TRYPSIN_HIS"/>
    <property type="match status" value="1"/>
</dbReference>
<sequence length="688" mass="74142">METRICMIGALVVLVLLGGSNGLPLKQNVEFIEAAVNGVKTRRLHFTEATEESTDATEWLFQKERRVSFQGSTRIFNGEEARDGEFPYIAALALSAFGTVVPQPFCTGVLIDNDIVLTAAHCVADLEDSPLEFSACIGDDNLNAGRTRCSRVTDAIISDNYIPNLLVDGFDLAVLKLAETIDVDPIAISFERPPNEQLTTAVGYGRSSRSAPSTDGILRFAQTQYVDNANCRVLRQSLATRDDNLLCSDGNFAGDGSTVCNGDSGGPLIVRGANRSEDYTIGVASFITTISDDCDDSFENVYMSISSTGHDAMIRDAVSQFGGRIIDAADNDTTQRDECRASEQECMELGDLMCVEGTLTEDCCESAGTVLECLVPVAEECGDLLITQNAQEIQDALAESSVCGGSGGSAGSGEVPEVKECPSSELRKCEDRFDDSCFNGPTFRCCTDASEVLDCKRPFIEECELGQTLRSFDEFEELFEAVCAEVLAEGPDSSQPGSGDPTESGACFPGDASVVLESGLEKQISDLVEGDRVLAANGKYSDVIGFTHKMVQAQSEFVHIVAGKESLRLTPEHYIPVGVNGLVLVAAKSLEVGDLVTLGDQTTIRISSINRTKANGLYNPETLDGTIVVDGILASTYTQNLNPRIARLLLAFPRFVYRVGYKHPLGSLFHSTMPEFVYRYMPKGSPVM</sequence>
<dbReference type="Gene3D" id="2.40.10.10">
    <property type="entry name" value="Trypsin-like serine proteases"/>
    <property type="match status" value="1"/>
</dbReference>
<gene>
    <name evidence="6" type="ORF">NDN08_006619</name>
</gene>
<organism evidence="6 7">
    <name type="scientific">Rhodosorus marinus</name>
    <dbReference type="NCBI Taxonomy" id="101924"/>
    <lineage>
        <taxon>Eukaryota</taxon>
        <taxon>Rhodophyta</taxon>
        <taxon>Stylonematophyceae</taxon>
        <taxon>Stylonematales</taxon>
        <taxon>Stylonemataceae</taxon>
        <taxon>Rhodosorus</taxon>
    </lineage>
</organism>
<dbReference type="InterPro" id="IPR001314">
    <property type="entry name" value="Peptidase_S1A"/>
</dbReference>
<keyword evidence="7" id="KW-1185">Reference proteome</keyword>
<dbReference type="GO" id="GO:0016540">
    <property type="term" value="P:protein autoprocessing"/>
    <property type="evidence" value="ECO:0007669"/>
    <property type="project" value="InterPro"/>
</dbReference>
<feature type="signal peptide" evidence="4">
    <location>
        <begin position="1"/>
        <end position="22"/>
    </location>
</feature>
<dbReference type="SMART" id="SM00020">
    <property type="entry name" value="Tryp_SPc"/>
    <property type="match status" value="1"/>
</dbReference>
<reference evidence="6 7" key="1">
    <citation type="journal article" date="2023" name="Nat. Commun.">
        <title>Origin of minicircular mitochondrial genomes in red algae.</title>
        <authorList>
            <person name="Lee Y."/>
            <person name="Cho C.H."/>
            <person name="Lee Y.M."/>
            <person name="Park S.I."/>
            <person name="Yang J.H."/>
            <person name="West J.A."/>
            <person name="Bhattacharya D."/>
            <person name="Yoon H.S."/>
        </authorList>
    </citation>
    <scope>NUCLEOTIDE SEQUENCE [LARGE SCALE GENOMIC DNA]</scope>
    <source>
        <strain evidence="6 7">CCMP1338</strain>
        <tissue evidence="6">Whole cell</tissue>
    </source>
</reference>
<dbReference type="Pfam" id="PF01079">
    <property type="entry name" value="Hint"/>
    <property type="match status" value="1"/>
</dbReference>
<dbReference type="CDD" id="cd00190">
    <property type="entry name" value="Tryp_SPc"/>
    <property type="match status" value="1"/>
</dbReference>
<evidence type="ECO:0000313" key="7">
    <source>
        <dbReference type="Proteomes" id="UP001157974"/>
    </source>
</evidence>
<feature type="domain" description="Peptidase S1" evidence="5">
    <location>
        <begin position="75"/>
        <end position="319"/>
    </location>
</feature>
<evidence type="ECO:0000313" key="6">
    <source>
        <dbReference type="EMBL" id="KAJ8902211.1"/>
    </source>
</evidence>
<dbReference type="PANTHER" id="PTHR24276:SF91">
    <property type="entry name" value="AT26814P-RELATED"/>
    <property type="match status" value="1"/>
</dbReference>
<dbReference type="InterPro" id="IPR001767">
    <property type="entry name" value="Hedgehog_Hint"/>
</dbReference>
<dbReference type="CDD" id="cd00081">
    <property type="entry name" value="Hint"/>
    <property type="match status" value="1"/>
</dbReference>
<dbReference type="InterPro" id="IPR043504">
    <property type="entry name" value="Peptidase_S1_PA_chymotrypsin"/>
</dbReference>
<dbReference type="SUPFAM" id="SSF51294">
    <property type="entry name" value="Hedgehog/intein (Hint) domain"/>
    <property type="match status" value="1"/>
</dbReference>
<dbReference type="InterPro" id="IPR018114">
    <property type="entry name" value="TRYPSIN_HIS"/>
</dbReference>
<dbReference type="Gene3D" id="2.170.16.10">
    <property type="entry name" value="Hedgehog/Intein (Hint) domain"/>
    <property type="match status" value="1"/>
</dbReference>
<dbReference type="PROSITE" id="PS50240">
    <property type="entry name" value="TRYPSIN_DOM"/>
    <property type="match status" value="1"/>
</dbReference>
<dbReference type="InterPro" id="IPR050430">
    <property type="entry name" value="Peptidase_S1"/>
</dbReference>
<evidence type="ECO:0000256" key="3">
    <source>
        <dbReference type="RuleBase" id="RU363034"/>
    </source>
</evidence>
<keyword evidence="3" id="KW-0645">Protease</keyword>
<feature type="chain" id="PRO_5043339396" description="Peptidase S1 domain-containing protein" evidence="4">
    <location>
        <begin position="23"/>
        <end position="688"/>
    </location>
</feature>
<dbReference type="GO" id="GO:0004252">
    <property type="term" value="F:serine-type endopeptidase activity"/>
    <property type="evidence" value="ECO:0007669"/>
    <property type="project" value="InterPro"/>
</dbReference>
<evidence type="ECO:0000256" key="1">
    <source>
        <dbReference type="ARBA" id="ARBA00007664"/>
    </source>
</evidence>
<proteinExistence type="inferred from homology"/>
<dbReference type="GO" id="GO:0016539">
    <property type="term" value="P:intein-mediated protein splicing"/>
    <property type="evidence" value="ECO:0007669"/>
    <property type="project" value="InterPro"/>
</dbReference>
<dbReference type="SMART" id="SM00306">
    <property type="entry name" value="HintN"/>
    <property type="match status" value="1"/>
</dbReference>
<keyword evidence="3" id="KW-0720">Serine protease</keyword>
<dbReference type="PROSITE" id="PS50817">
    <property type="entry name" value="INTEIN_N_TER"/>
    <property type="match status" value="1"/>
</dbReference>
<dbReference type="InterPro" id="IPR003587">
    <property type="entry name" value="Hint_dom_N"/>
</dbReference>
<dbReference type="Proteomes" id="UP001157974">
    <property type="component" value="Unassembled WGS sequence"/>
</dbReference>
<comment type="caution">
    <text evidence="6">The sequence shown here is derived from an EMBL/GenBank/DDBJ whole genome shotgun (WGS) entry which is preliminary data.</text>
</comment>
<dbReference type="InterPro" id="IPR036844">
    <property type="entry name" value="Hint_dom_sf"/>
</dbReference>
<dbReference type="InterPro" id="IPR009003">
    <property type="entry name" value="Peptidase_S1_PA"/>
</dbReference>
<dbReference type="AlphaFoldDB" id="A0AAV8UI94"/>